<accession>A0ABT5LAV4</accession>
<comment type="caution">
    <text evidence="2">The sequence shown here is derived from an EMBL/GenBank/DDBJ whole genome shotgun (WGS) entry which is preliminary data.</text>
</comment>
<sequence>MKKNNLFDNFLFFLTGVIYWYIFIYEFFY</sequence>
<evidence type="ECO:0000313" key="2">
    <source>
        <dbReference type="EMBL" id="MDC9031907.1"/>
    </source>
</evidence>
<keyword evidence="1" id="KW-1133">Transmembrane helix</keyword>
<reference evidence="2 3" key="1">
    <citation type="journal article" date="2023" name="Plant">
        <title>Draft Genome Sequence Resource of CBPPT1, a 'Candidatus Phytoplasma trifolii'-Related Strain Associated with Potato Purple Top Disease in the Columbia Basin, U.S.A.</title>
        <authorList>
            <person name="Wei W."/>
            <person name="Shao J."/>
            <person name="Bottner-Parker K.D."/>
            <person name="Zhao Y."/>
        </authorList>
    </citation>
    <scope>NUCLEOTIDE SEQUENCE [LARGE SCALE GENOMIC DNA]</scope>
    <source>
        <strain evidence="2 3">CBPPT1</strain>
    </source>
</reference>
<feature type="transmembrane region" description="Helical" evidence="1">
    <location>
        <begin position="7"/>
        <end position="28"/>
    </location>
</feature>
<keyword evidence="1" id="KW-0812">Transmembrane</keyword>
<gene>
    <name evidence="2" type="ORF">M8044_000126</name>
</gene>
<protein>
    <submittedName>
        <fullName evidence="2">Uncharacterized protein</fullName>
    </submittedName>
</protein>
<organism evidence="2 3">
    <name type="scientific">Columbia Basin potato purple top phytoplasma</name>
    <dbReference type="NCBI Taxonomy" id="307134"/>
    <lineage>
        <taxon>Bacteria</taxon>
        <taxon>Bacillati</taxon>
        <taxon>Mycoplasmatota</taxon>
        <taxon>Mollicutes</taxon>
        <taxon>Acholeplasmatales</taxon>
        <taxon>Acholeplasmataceae</taxon>
        <taxon>Candidatus Phytoplasma</taxon>
        <taxon>16SrVI (Clover proliferation group)</taxon>
    </lineage>
</organism>
<keyword evidence="1" id="KW-0472">Membrane</keyword>
<keyword evidence="3" id="KW-1185">Reference proteome</keyword>
<evidence type="ECO:0000256" key="1">
    <source>
        <dbReference type="SAM" id="Phobius"/>
    </source>
</evidence>
<evidence type="ECO:0000313" key="3">
    <source>
        <dbReference type="Proteomes" id="UP001221763"/>
    </source>
</evidence>
<name>A0ABT5LAV4_9MOLU</name>
<proteinExistence type="predicted"/>
<dbReference type="Proteomes" id="UP001221763">
    <property type="component" value="Unassembled WGS sequence"/>
</dbReference>
<dbReference type="EMBL" id="JANHJP010000002">
    <property type="protein sequence ID" value="MDC9031907.1"/>
    <property type="molecule type" value="Genomic_DNA"/>
</dbReference>